<reference evidence="5" key="2">
    <citation type="submission" date="2025-09" db="UniProtKB">
        <authorList>
            <consortium name="Ensembl"/>
        </authorList>
    </citation>
    <scope>IDENTIFICATION</scope>
</reference>
<name>A0A8D0E0T7_SALMN</name>
<feature type="region of interest" description="Disordered" evidence="4">
    <location>
        <begin position="350"/>
        <end position="378"/>
    </location>
</feature>
<evidence type="ECO:0000256" key="3">
    <source>
        <dbReference type="SAM" id="Coils"/>
    </source>
</evidence>
<sequence length="478" mass="54207">MPGSLKQGSFLVVNEDSNRLIFIKKAEKGVQEDCFTIDGVFNLGSGQDKLLLEQLKPLLAKVPLGYSVSLLVCKGHHHRLQEYIQDFVQKVTECLMQNSITPQNSSECLHTISFAQINADGTAKDLLSPCNRDLQVMDLPPLGLVVGEVTEIVVTDSQAATNFYVHGISLHQSHLEQSSWKQHKTRYGTLLTITTEAKLKCGKLQRAAVRIFEFSRGDEFPCADLFLPLFQGSSAVALSAEAEPFSWILKHLLEENTFTFLLFCLILPDASEEEILSAISLTEQVRTITKRVAPILWNPTEEAQKRRAQIGELRTQMCSSTWTQDANVITQLGRVIKELQVLKSQSWEEKRKISGNENKETSLEARSPPGQQESLPWQKEKSLLTSQAETLQRGQKKGERDLEKLYQEHQREAEIQKQHMLQVFRAYKRQTEGQMDNLEQKYQQLLHECLQDAIMLATQNQRLQARKQLGCSEKATQT</sequence>
<evidence type="ECO:0000313" key="5">
    <source>
        <dbReference type="Ensembl" id="ENSSMRP00000024576.1"/>
    </source>
</evidence>
<accession>A0A8D0E0T7</accession>
<dbReference type="PANTHER" id="PTHR40710:SF1">
    <property type="entry name" value="RIKEN CDNA E230025N22 GENE"/>
    <property type="match status" value="1"/>
</dbReference>
<reference evidence="5" key="1">
    <citation type="submission" date="2025-08" db="UniProtKB">
        <authorList>
            <consortium name="Ensembl"/>
        </authorList>
    </citation>
    <scope>IDENTIFICATION</scope>
</reference>
<evidence type="ECO:0000256" key="1">
    <source>
        <dbReference type="ARBA" id="ARBA00022741"/>
    </source>
</evidence>
<protein>
    <submittedName>
        <fullName evidence="5">Uncharacterized protein</fullName>
    </submittedName>
</protein>
<dbReference type="InterPro" id="IPR027417">
    <property type="entry name" value="P-loop_NTPase"/>
</dbReference>
<dbReference type="Gene3D" id="3.40.850.10">
    <property type="entry name" value="Kinesin motor domain"/>
    <property type="match status" value="1"/>
</dbReference>
<dbReference type="GO" id="GO:0005524">
    <property type="term" value="F:ATP binding"/>
    <property type="evidence" value="ECO:0007669"/>
    <property type="project" value="UniProtKB-KW"/>
</dbReference>
<dbReference type="AlphaFoldDB" id="A0A8D0E0T7"/>
<keyword evidence="1" id="KW-0547">Nucleotide-binding</keyword>
<proteinExistence type="predicted"/>
<dbReference type="Proteomes" id="UP000694421">
    <property type="component" value="Unplaced"/>
</dbReference>
<dbReference type="GeneTree" id="ENSGT00940000174022"/>
<dbReference type="InterPro" id="IPR036961">
    <property type="entry name" value="Kinesin_motor_dom_sf"/>
</dbReference>
<keyword evidence="2" id="KW-0067">ATP-binding</keyword>
<evidence type="ECO:0000256" key="2">
    <source>
        <dbReference type="ARBA" id="ARBA00022840"/>
    </source>
</evidence>
<organism evidence="5 6">
    <name type="scientific">Salvator merianae</name>
    <name type="common">Argentine black and white tegu</name>
    <name type="synonym">Tupinambis merianae</name>
    <dbReference type="NCBI Taxonomy" id="96440"/>
    <lineage>
        <taxon>Eukaryota</taxon>
        <taxon>Metazoa</taxon>
        <taxon>Chordata</taxon>
        <taxon>Craniata</taxon>
        <taxon>Vertebrata</taxon>
        <taxon>Euteleostomi</taxon>
        <taxon>Lepidosauria</taxon>
        <taxon>Squamata</taxon>
        <taxon>Bifurcata</taxon>
        <taxon>Unidentata</taxon>
        <taxon>Episquamata</taxon>
        <taxon>Laterata</taxon>
        <taxon>Teiioidea</taxon>
        <taxon>Teiidae</taxon>
        <taxon>Salvator</taxon>
    </lineage>
</organism>
<dbReference type="Ensembl" id="ENSSMRT00000028792.1">
    <property type="protein sequence ID" value="ENSSMRP00000024576.1"/>
    <property type="gene ID" value="ENSSMRG00000019028.1"/>
</dbReference>
<feature type="compositionally biased region" description="Basic and acidic residues" evidence="4">
    <location>
        <begin position="350"/>
        <end position="363"/>
    </location>
</feature>
<dbReference type="PANTHER" id="PTHR40710">
    <property type="entry name" value="RIKEN CDNA E230025N22 GENE"/>
    <property type="match status" value="1"/>
</dbReference>
<feature type="coiled-coil region" evidence="3">
    <location>
        <begin position="399"/>
        <end position="448"/>
    </location>
</feature>
<keyword evidence="3" id="KW-0175">Coiled coil</keyword>
<evidence type="ECO:0000256" key="4">
    <source>
        <dbReference type="SAM" id="MobiDB-lite"/>
    </source>
</evidence>
<evidence type="ECO:0000313" key="6">
    <source>
        <dbReference type="Proteomes" id="UP000694421"/>
    </source>
</evidence>
<keyword evidence="6" id="KW-1185">Reference proteome</keyword>
<dbReference type="SUPFAM" id="SSF52540">
    <property type="entry name" value="P-loop containing nucleoside triphosphate hydrolases"/>
    <property type="match status" value="1"/>
</dbReference>